<dbReference type="Proteomes" id="UP000310506">
    <property type="component" value="Unassembled WGS sequence"/>
</dbReference>
<evidence type="ECO:0000256" key="1">
    <source>
        <dbReference type="ARBA" id="ARBA00004141"/>
    </source>
</evidence>
<feature type="transmembrane region" description="Helical" evidence="6">
    <location>
        <begin position="136"/>
        <end position="161"/>
    </location>
</feature>
<keyword evidence="3 6" id="KW-0812">Transmembrane</keyword>
<evidence type="ECO:0000256" key="4">
    <source>
        <dbReference type="ARBA" id="ARBA00022989"/>
    </source>
</evidence>
<evidence type="ECO:0000256" key="6">
    <source>
        <dbReference type="SAM" id="Phobius"/>
    </source>
</evidence>
<evidence type="ECO:0000313" key="8">
    <source>
        <dbReference type="EMBL" id="THB61831.1"/>
    </source>
</evidence>
<accession>A0A4S3B427</accession>
<name>A0A4S3B427_9ENTE</name>
<keyword evidence="9" id="KW-1185">Reference proteome</keyword>
<comment type="caution">
    <text evidence="8">The sequence shown here is derived from an EMBL/GenBank/DDBJ whole genome shotgun (WGS) entry which is preliminary data.</text>
</comment>
<reference evidence="8 9" key="1">
    <citation type="submission" date="2019-01" db="EMBL/GenBank/DDBJ databases">
        <title>Vagococcus silagei sp. nov. isolated from brewer's grain.</title>
        <authorList>
            <person name="Guu J.-R."/>
        </authorList>
    </citation>
    <scope>NUCLEOTIDE SEQUENCE [LARGE SCALE GENOMIC DNA]</scope>
    <source>
        <strain evidence="8 9">2B-2</strain>
    </source>
</reference>
<keyword evidence="5 6" id="KW-0472">Membrane</keyword>
<dbReference type="Pfam" id="PF02683">
    <property type="entry name" value="DsbD_TM"/>
    <property type="match status" value="1"/>
</dbReference>
<feature type="transmembrane region" description="Helical" evidence="6">
    <location>
        <begin position="12"/>
        <end position="37"/>
    </location>
</feature>
<evidence type="ECO:0000313" key="9">
    <source>
        <dbReference type="Proteomes" id="UP000310506"/>
    </source>
</evidence>
<dbReference type="PANTHER" id="PTHR31272">
    <property type="entry name" value="CYTOCHROME C-TYPE BIOGENESIS PROTEIN HI_1454-RELATED"/>
    <property type="match status" value="1"/>
</dbReference>
<organism evidence="8 9">
    <name type="scientific">Vagococcus silagei</name>
    <dbReference type="NCBI Taxonomy" id="2508885"/>
    <lineage>
        <taxon>Bacteria</taxon>
        <taxon>Bacillati</taxon>
        <taxon>Bacillota</taxon>
        <taxon>Bacilli</taxon>
        <taxon>Lactobacillales</taxon>
        <taxon>Enterococcaceae</taxon>
        <taxon>Vagococcus</taxon>
    </lineage>
</organism>
<comment type="similarity">
    <text evidence="2">Belongs to the DsbD family.</text>
</comment>
<dbReference type="PANTHER" id="PTHR31272:SF4">
    <property type="entry name" value="CYTOCHROME C-TYPE BIOGENESIS PROTEIN HI_1454-RELATED"/>
    <property type="match status" value="1"/>
</dbReference>
<feature type="transmembrane region" description="Helical" evidence="6">
    <location>
        <begin position="57"/>
        <end position="79"/>
    </location>
</feature>
<dbReference type="EMBL" id="SDGV01000007">
    <property type="protein sequence ID" value="THB61831.1"/>
    <property type="molecule type" value="Genomic_DNA"/>
</dbReference>
<dbReference type="InterPro" id="IPR051790">
    <property type="entry name" value="Cytochrome_c-biogenesis_DsbD"/>
</dbReference>
<feature type="transmembrane region" description="Helical" evidence="6">
    <location>
        <begin position="91"/>
        <end position="108"/>
    </location>
</feature>
<dbReference type="InterPro" id="IPR003834">
    <property type="entry name" value="Cyt_c_assmbl_TM_dom"/>
</dbReference>
<sequence>MGRSVCVGTLPLILFFEGILTFISPCILPLLPVYIAYFLGDHEGAAQSKKYDALFRVLSFILGFSLIFVAMGIFANFFAQNIIRHQKVIQVVTGLIVILAGCNILGLFDRMKAKIGFFNQFKPTMKISIHSNRLSLVFFGAVFALGWTPCMSAYLGTALAMAAQSSEPLKGGLLLFIYALGLGVPFILSTFLLQNFKQAFTWIKIHFDIINRVSGILMILVGIAMLFGWVAYLQLLVQR</sequence>
<dbReference type="AlphaFoldDB" id="A0A4S3B427"/>
<proteinExistence type="inferred from homology"/>
<feature type="domain" description="Cytochrome C biogenesis protein transmembrane" evidence="7">
    <location>
        <begin position="12"/>
        <end position="226"/>
    </location>
</feature>
<feature type="transmembrane region" description="Helical" evidence="6">
    <location>
        <begin position="213"/>
        <end position="237"/>
    </location>
</feature>
<comment type="subcellular location">
    <subcellularLocation>
        <location evidence="1">Membrane</location>
        <topology evidence="1">Multi-pass membrane protein</topology>
    </subcellularLocation>
</comment>
<gene>
    <name evidence="8" type="ORF">ESZ54_03400</name>
</gene>
<evidence type="ECO:0000256" key="5">
    <source>
        <dbReference type="ARBA" id="ARBA00023136"/>
    </source>
</evidence>
<evidence type="ECO:0000256" key="2">
    <source>
        <dbReference type="ARBA" id="ARBA00006143"/>
    </source>
</evidence>
<dbReference type="OrthoDB" id="9803065at2"/>
<evidence type="ECO:0000259" key="7">
    <source>
        <dbReference type="Pfam" id="PF02683"/>
    </source>
</evidence>
<keyword evidence="4 6" id="KW-1133">Transmembrane helix</keyword>
<dbReference type="GO" id="GO:0017004">
    <property type="term" value="P:cytochrome complex assembly"/>
    <property type="evidence" value="ECO:0007669"/>
    <property type="project" value="InterPro"/>
</dbReference>
<evidence type="ECO:0000256" key="3">
    <source>
        <dbReference type="ARBA" id="ARBA00022692"/>
    </source>
</evidence>
<protein>
    <submittedName>
        <fullName evidence="8">Cytochrome c biogenesis protein CcdA</fullName>
    </submittedName>
</protein>
<dbReference type="GO" id="GO:0016020">
    <property type="term" value="C:membrane"/>
    <property type="evidence" value="ECO:0007669"/>
    <property type="project" value="UniProtKB-SubCell"/>
</dbReference>
<feature type="transmembrane region" description="Helical" evidence="6">
    <location>
        <begin position="173"/>
        <end position="193"/>
    </location>
</feature>